<protein>
    <recommendedName>
        <fullName evidence="4">Secreted protein</fullName>
    </recommendedName>
</protein>
<comment type="caution">
    <text evidence="2">The sequence shown here is derived from an EMBL/GenBank/DDBJ whole genome shotgun (WGS) entry which is preliminary data.</text>
</comment>
<feature type="chain" id="PRO_5015570000" description="Secreted protein" evidence="1">
    <location>
        <begin position="16"/>
        <end position="95"/>
    </location>
</feature>
<feature type="signal peptide" evidence="1">
    <location>
        <begin position="1"/>
        <end position="15"/>
    </location>
</feature>
<evidence type="ECO:0000313" key="2">
    <source>
        <dbReference type="EMBL" id="PUU73709.1"/>
    </source>
</evidence>
<accession>A0A2T6ZE09</accession>
<reference evidence="2 3" key="1">
    <citation type="submission" date="2017-04" db="EMBL/GenBank/DDBJ databases">
        <title>Draft genome sequence of Tuber borchii Vittad., a whitish edible truffle.</title>
        <authorList>
            <consortium name="DOE Joint Genome Institute"/>
            <person name="Murat C."/>
            <person name="Kuo A."/>
            <person name="Barry K.W."/>
            <person name="Clum A."/>
            <person name="Dockter R.B."/>
            <person name="Fauchery L."/>
            <person name="Iotti M."/>
            <person name="Kohler A."/>
            <person name="Labutti K."/>
            <person name="Lindquist E.A."/>
            <person name="Lipzen A."/>
            <person name="Ohm R.A."/>
            <person name="Wang M."/>
            <person name="Grigoriev I.V."/>
            <person name="Zambonelli A."/>
            <person name="Martin F.M."/>
        </authorList>
    </citation>
    <scope>NUCLEOTIDE SEQUENCE [LARGE SCALE GENOMIC DNA]</scope>
    <source>
        <strain evidence="2 3">Tbo3840</strain>
    </source>
</reference>
<evidence type="ECO:0008006" key="4">
    <source>
        <dbReference type="Google" id="ProtNLM"/>
    </source>
</evidence>
<dbReference type="Proteomes" id="UP000244722">
    <property type="component" value="Unassembled WGS sequence"/>
</dbReference>
<sequence length="95" mass="11022">MIWKIWSWMLALVVSNEMPGRRFKVTCSVTPVLERGSGRRARVRIGKRRRRRVNFMFTGGGCWGYARKAVVEGERRGDIWFFNIPSASRQTSDGK</sequence>
<evidence type="ECO:0000256" key="1">
    <source>
        <dbReference type="SAM" id="SignalP"/>
    </source>
</evidence>
<name>A0A2T6ZE09_TUBBO</name>
<dbReference type="AlphaFoldDB" id="A0A2T6ZE09"/>
<organism evidence="2 3">
    <name type="scientific">Tuber borchii</name>
    <name type="common">White truffle</name>
    <dbReference type="NCBI Taxonomy" id="42251"/>
    <lineage>
        <taxon>Eukaryota</taxon>
        <taxon>Fungi</taxon>
        <taxon>Dikarya</taxon>
        <taxon>Ascomycota</taxon>
        <taxon>Pezizomycotina</taxon>
        <taxon>Pezizomycetes</taxon>
        <taxon>Pezizales</taxon>
        <taxon>Tuberaceae</taxon>
        <taxon>Tuber</taxon>
    </lineage>
</organism>
<dbReference type="EMBL" id="NESQ01000351">
    <property type="protein sequence ID" value="PUU73709.1"/>
    <property type="molecule type" value="Genomic_DNA"/>
</dbReference>
<gene>
    <name evidence="2" type="ORF">B9Z19DRAFT_1094511</name>
</gene>
<keyword evidence="3" id="KW-1185">Reference proteome</keyword>
<keyword evidence="1" id="KW-0732">Signal</keyword>
<evidence type="ECO:0000313" key="3">
    <source>
        <dbReference type="Proteomes" id="UP000244722"/>
    </source>
</evidence>
<proteinExistence type="predicted"/>